<proteinExistence type="inferred from homology"/>
<keyword evidence="3" id="KW-0378">Hydrolase</keyword>
<dbReference type="PANTHER" id="PTHR43343">
    <property type="entry name" value="PEPTIDASE S12"/>
    <property type="match status" value="1"/>
</dbReference>
<dbReference type="AlphaFoldDB" id="A0A5D4TBE2"/>
<reference evidence="6 7" key="1">
    <citation type="submission" date="2019-08" db="EMBL/GenBank/DDBJ databases">
        <title>Bacillus genomes from the desert of Cuatro Cienegas, Coahuila.</title>
        <authorList>
            <person name="Olmedo-Alvarez G."/>
        </authorList>
    </citation>
    <scope>NUCLEOTIDE SEQUENCE [LARGE SCALE GENOMIC DNA]</scope>
    <source>
        <strain evidence="6 7">CH98b_3T</strain>
    </source>
</reference>
<dbReference type="EMBL" id="VTET01000003">
    <property type="protein sequence ID" value="TYS73060.1"/>
    <property type="molecule type" value="Genomic_DNA"/>
</dbReference>
<evidence type="ECO:0000256" key="4">
    <source>
        <dbReference type="ARBA" id="ARBA00022825"/>
    </source>
</evidence>
<evidence type="ECO:0000256" key="5">
    <source>
        <dbReference type="SAM" id="Phobius"/>
    </source>
</evidence>
<accession>A0A5D4TBE2</accession>
<comment type="similarity">
    <text evidence="1">Belongs to the peptidase S1C family.</text>
</comment>
<evidence type="ECO:0000256" key="3">
    <source>
        <dbReference type="ARBA" id="ARBA00022801"/>
    </source>
</evidence>
<dbReference type="PRINTS" id="PR00834">
    <property type="entry name" value="PROTEASES2C"/>
</dbReference>
<evidence type="ECO:0000256" key="2">
    <source>
        <dbReference type="ARBA" id="ARBA00022670"/>
    </source>
</evidence>
<evidence type="ECO:0000256" key="1">
    <source>
        <dbReference type="ARBA" id="ARBA00010541"/>
    </source>
</evidence>
<keyword evidence="5" id="KW-0472">Membrane</keyword>
<dbReference type="InterPro" id="IPR043504">
    <property type="entry name" value="Peptidase_S1_PA_chymotrypsin"/>
</dbReference>
<keyword evidence="2" id="KW-0645">Protease</keyword>
<dbReference type="OrthoDB" id="9766361at2"/>
<name>A0A5D4TBE2_9BACI</name>
<dbReference type="InterPro" id="IPR009003">
    <property type="entry name" value="Peptidase_S1_PA"/>
</dbReference>
<dbReference type="Gene3D" id="2.40.10.10">
    <property type="entry name" value="Trypsin-like serine proteases"/>
    <property type="match status" value="2"/>
</dbReference>
<dbReference type="PANTHER" id="PTHR43343:SF3">
    <property type="entry name" value="PROTEASE DO-LIKE 8, CHLOROPLASTIC"/>
    <property type="match status" value="1"/>
</dbReference>
<gene>
    <name evidence="6" type="ORF">FZC75_08365</name>
</gene>
<protein>
    <submittedName>
        <fullName evidence="6">Trypsin-like peptidase domain-containing protein</fullName>
    </submittedName>
</protein>
<evidence type="ECO:0000313" key="6">
    <source>
        <dbReference type="EMBL" id="TYS73060.1"/>
    </source>
</evidence>
<sequence length="272" mass="30340">MICCRKHQFEIRGGVVKKGEHDELEEFEEPSLEDFQITEEELASKARKKQKRQKTINYITFFIILTLLVNIWGIFPRIINIPSIQFLLKSNELSKDSHIQAWKEAIVTINGSGRKGTGFVIDPAGLIVTNFHVIDKMKEIQVSFSNGEIYSAEVLKENPENDIALLKVATQKKDLSSFPLSDQKIEPNRPIYIIGNPLAHTFIVNEGTSGEMVRSSLLSKVLIIDVPVHSGNSGSPVLTEDGLVIGVVYATSKENKGLAIPAKQILELLDMD</sequence>
<feature type="transmembrane region" description="Helical" evidence="5">
    <location>
        <begin position="55"/>
        <end position="75"/>
    </location>
</feature>
<dbReference type="Proteomes" id="UP000324517">
    <property type="component" value="Unassembled WGS sequence"/>
</dbReference>
<organism evidence="6 7">
    <name type="scientific">Sutcliffiella horikoshii</name>
    <dbReference type="NCBI Taxonomy" id="79883"/>
    <lineage>
        <taxon>Bacteria</taxon>
        <taxon>Bacillati</taxon>
        <taxon>Bacillota</taxon>
        <taxon>Bacilli</taxon>
        <taxon>Bacillales</taxon>
        <taxon>Bacillaceae</taxon>
        <taxon>Sutcliffiella</taxon>
    </lineage>
</organism>
<dbReference type="GO" id="GO:0004252">
    <property type="term" value="F:serine-type endopeptidase activity"/>
    <property type="evidence" value="ECO:0007669"/>
    <property type="project" value="InterPro"/>
</dbReference>
<dbReference type="SUPFAM" id="SSF50494">
    <property type="entry name" value="Trypsin-like serine proteases"/>
    <property type="match status" value="1"/>
</dbReference>
<keyword evidence="5" id="KW-0812">Transmembrane</keyword>
<keyword evidence="5" id="KW-1133">Transmembrane helix</keyword>
<comment type="caution">
    <text evidence="6">The sequence shown here is derived from an EMBL/GenBank/DDBJ whole genome shotgun (WGS) entry which is preliminary data.</text>
</comment>
<evidence type="ECO:0000313" key="7">
    <source>
        <dbReference type="Proteomes" id="UP000324517"/>
    </source>
</evidence>
<keyword evidence="4" id="KW-0720">Serine protease</keyword>
<dbReference type="InterPro" id="IPR001940">
    <property type="entry name" value="Peptidase_S1C"/>
</dbReference>
<dbReference type="GO" id="GO:0006508">
    <property type="term" value="P:proteolysis"/>
    <property type="evidence" value="ECO:0007669"/>
    <property type="project" value="UniProtKB-KW"/>
</dbReference>
<dbReference type="Pfam" id="PF13365">
    <property type="entry name" value="Trypsin_2"/>
    <property type="match status" value="1"/>
</dbReference>
<dbReference type="InterPro" id="IPR051201">
    <property type="entry name" value="Chloro_Bact_Ser_Proteases"/>
</dbReference>